<proteinExistence type="inferred from homology"/>
<dbReference type="InterPro" id="IPR003738">
    <property type="entry name" value="SRAP"/>
</dbReference>
<dbReference type="PANTHER" id="PTHR13604">
    <property type="entry name" value="DC12-RELATED"/>
    <property type="match status" value="1"/>
</dbReference>
<evidence type="ECO:0000256" key="3">
    <source>
        <dbReference type="ARBA" id="ARBA00022763"/>
    </source>
</evidence>
<dbReference type="SUPFAM" id="SSF143081">
    <property type="entry name" value="BB1717-like"/>
    <property type="match status" value="1"/>
</dbReference>
<dbReference type="Proteomes" id="UP000248764">
    <property type="component" value="Unassembled WGS sequence"/>
</dbReference>
<evidence type="ECO:0000256" key="8">
    <source>
        <dbReference type="RuleBase" id="RU364100"/>
    </source>
</evidence>
<dbReference type="GO" id="GO:0016829">
    <property type="term" value="F:lyase activity"/>
    <property type="evidence" value="ECO:0007669"/>
    <property type="project" value="UniProtKB-KW"/>
</dbReference>
<dbReference type="GO" id="GO:0008233">
    <property type="term" value="F:peptidase activity"/>
    <property type="evidence" value="ECO:0007669"/>
    <property type="project" value="UniProtKB-KW"/>
</dbReference>
<dbReference type="EC" id="3.4.-.-" evidence="8"/>
<dbReference type="PANTHER" id="PTHR13604:SF0">
    <property type="entry name" value="ABASIC SITE PROCESSING PROTEIN HMCES"/>
    <property type="match status" value="1"/>
</dbReference>
<sequence>MCGRYVADASMDDLAAEFDAIASGAVLELMASYNVAPTDRVPVVLERTDEPLERTRQVHAARWGLVPSWAKEPGGGAPMINARIETVAEKPAFRGPIARRRCVLPARGYYEWQRGPGRTRQPYFIHGDGGLLAMAGVFEWWRDPALPAEHPDRWLLSASVLTTTPAPGLAHIHDRMPVFLAAADIPDWLDRGNEDTTGLLELARSAAARVGAALVARPVGTEVGNVRNNHAGLVAEAAPTQLSLDG</sequence>
<evidence type="ECO:0000256" key="5">
    <source>
        <dbReference type="ARBA" id="ARBA00023124"/>
    </source>
</evidence>
<evidence type="ECO:0000256" key="6">
    <source>
        <dbReference type="ARBA" id="ARBA00023125"/>
    </source>
</evidence>
<dbReference type="InterPro" id="IPR036590">
    <property type="entry name" value="SRAP-like"/>
</dbReference>
<evidence type="ECO:0000313" key="9">
    <source>
        <dbReference type="EMBL" id="PZF84223.1"/>
    </source>
</evidence>
<dbReference type="Gene3D" id="3.90.1680.10">
    <property type="entry name" value="SOS response associated peptidase-like"/>
    <property type="match status" value="1"/>
</dbReference>
<evidence type="ECO:0000256" key="1">
    <source>
        <dbReference type="ARBA" id="ARBA00008136"/>
    </source>
</evidence>
<accession>A0A2W2CVG7</accession>
<name>A0A2W2CVG7_9ACTN</name>
<evidence type="ECO:0000256" key="4">
    <source>
        <dbReference type="ARBA" id="ARBA00022801"/>
    </source>
</evidence>
<keyword evidence="5" id="KW-0190">Covalent protein-DNA linkage</keyword>
<dbReference type="RefSeq" id="WP_111254379.1">
    <property type="nucleotide sequence ID" value="NZ_POTW01000017.1"/>
</dbReference>
<dbReference type="GO" id="GO:0106300">
    <property type="term" value="P:protein-DNA covalent cross-linking repair"/>
    <property type="evidence" value="ECO:0007669"/>
    <property type="project" value="InterPro"/>
</dbReference>
<gene>
    <name evidence="9" type="ORF">C1I92_09260</name>
</gene>
<comment type="caution">
    <text evidence="9">The sequence shown here is derived from an EMBL/GenBank/DDBJ whole genome shotgun (WGS) entry which is preliminary data.</text>
</comment>
<evidence type="ECO:0000256" key="2">
    <source>
        <dbReference type="ARBA" id="ARBA00022670"/>
    </source>
</evidence>
<evidence type="ECO:0000313" key="10">
    <source>
        <dbReference type="Proteomes" id="UP000248764"/>
    </source>
</evidence>
<keyword evidence="7" id="KW-0456">Lyase</keyword>
<keyword evidence="6" id="KW-0238">DNA-binding</keyword>
<keyword evidence="4 8" id="KW-0378">Hydrolase</keyword>
<comment type="similarity">
    <text evidence="1 8">Belongs to the SOS response-associated peptidase family.</text>
</comment>
<keyword evidence="10" id="KW-1185">Reference proteome</keyword>
<dbReference type="GO" id="GO:0006508">
    <property type="term" value="P:proteolysis"/>
    <property type="evidence" value="ECO:0007669"/>
    <property type="project" value="UniProtKB-KW"/>
</dbReference>
<dbReference type="EMBL" id="POTW01000017">
    <property type="protein sequence ID" value="PZF84223.1"/>
    <property type="molecule type" value="Genomic_DNA"/>
</dbReference>
<evidence type="ECO:0000256" key="7">
    <source>
        <dbReference type="ARBA" id="ARBA00023239"/>
    </source>
</evidence>
<organism evidence="9 10">
    <name type="scientific">Jiangella anatolica</name>
    <dbReference type="NCBI Taxonomy" id="2670374"/>
    <lineage>
        <taxon>Bacteria</taxon>
        <taxon>Bacillati</taxon>
        <taxon>Actinomycetota</taxon>
        <taxon>Actinomycetes</taxon>
        <taxon>Jiangellales</taxon>
        <taxon>Jiangellaceae</taxon>
        <taxon>Jiangella</taxon>
    </lineage>
</organism>
<keyword evidence="2 8" id="KW-0645">Protease</keyword>
<dbReference type="GO" id="GO:0003697">
    <property type="term" value="F:single-stranded DNA binding"/>
    <property type="evidence" value="ECO:0007669"/>
    <property type="project" value="InterPro"/>
</dbReference>
<protein>
    <recommendedName>
        <fullName evidence="8">Abasic site processing protein</fullName>
        <ecNumber evidence="8">3.4.-.-</ecNumber>
    </recommendedName>
</protein>
<dbReference type="AlphaFoldDB" id="A0A2W2CVG7"/>
<reference evidence="9 10" key="1">
    <citation type="submission" date="2018-01" db="EMBL/GenBank/DDBJ databases">
        <title>Draft genome sequence of Jiangella sp. GTF31.</title>
        <authorList>
            <person name="Sahin N."/>
            <person name="Ay H."/>
            <person name="Saygin H."/>
        </authorList>
    </citation>
    <scope>NUCLEOTIDE SEQUENCE [LARGE SCALE GENOMIC DNA]</scope>
    <source>
        <strain evidence="9 10">GTF31</strain>
    </source>
</reference>
<dbReference type="Pfam" id="PF02586">
    <property type="entry name" value="SRAP"/>
    <property type="match status" value="1"/>
</dbReference>
<keyword evidence="3" id="KW-0227">DNA damage</keyword>